<evidence type="ECO:0000256" key="1">
    <source>
        <dbReference type="SAM" id="Phobius"/>
    </source>
</evidence>
<dbReference type="AlphaFoldDB" id="A0AAV5TDS4"/>
<dbReference type="PANTHER" id="PTHR47521">
    <property type="entry name" value="SERPENTINE RECEPTOR, CLASS E (EPSILON)-RELATED"/>
    <property type="match status" value="1"/>
</dbReference>
<dbReference type="Proteomes" id="UP001432027">
    <property type="component" value="Unassembled WGS sequence"/>
</dbReference>
<accession>A0AAV5TDS4</accession>
<organism evidence="2 4">
    <name type="scientific">Pristionchus entomophagus</name>
    <dbReference type="NCBI Taxonomy" id="358040"/>
    <lineage>
        <taxon>Eukaryota</taxon>
        <taxon>Metazoa</taxon>
        <taxon>Ecdysozoa</taxon>
        <taxon>Nematoda</taxon>
        <taxon>Chromadorea</taxon>
        <taxon>Rhabditida</taxon>
        <taxon>Rhabditina</taxon>
        <taxon>Diplogasteromorpha</taxon>
        <taxon>Diplogasteroidea</taxon>
        <taxon>Neodiplogasteridae</taxon>
        <taxon>Pristionchus</taxon>
    </lineage>
</organism>
<evidence type="ECO:0008006" key="5">
    <source>
        <dbReference type="Google" id="ProtNLM"/>
    </source>
</evidence>
<keyword evidence="1" id="KW-0812">Transmembrane</keyword>
<protein>
    <recommendedName>
        <fullName evidence="5">G protein-coupled receptor</fullName>
    </recommendedName>
</protein>
<feature type="non-terminal residue" evidence="2">
    <location>
        <position position="208"/>
    </location>
</feature>
<dbReference type="PANTHER" id="PTHR47521:SF7">
    <property type="entry name" value="SERPENTINE RECEPTOR CLASS EPSILON-6"/>
    <property type="match status" value="1"/>
</dbReference>
<keyword evidence="1" id="KW-0472">Membrane</keyword>
<evidence type="ECO:0000313" key="4">
    <source>
        <dbReference type="Proteomes" id="UP001432027"/>
    </source>
</evidence>
<name>A0AAV5TDS4_9BILA</name>
<comment type="caution">
    <text evidence="2">The sequence shown here is derived from an EMBL/GenBank/DDBJ whole genome shotgun (WGS) entry which is preliminary data.</text>
</comment>
<evidence type="ECO:0000313" key="3">
    <source>
        <dbReference type="EMBL" id="GMS90944.1"/>
    </source>
</evidence>
<dbReference type="InterPro" id="IPR052860">
    <property type="entry name" value="NRL-GPCR1"/>
</dbReference>
<feature type="transmembrane region" description="Helical" evidence="1">
    <location>
        <begin position="20"/>
        <end position="46"/>
    </location>
</feature>
<keyword evidence="1" id="KW-1133">Transmembrane helix</keyword>
<evidence type="ECO:0000313" key="2">
    <source>
        <dbReference type="EMBL" id="GMS90943.1"/>
    </source>
</evidence>
<feature type="transmembrane region" description="Helical" evidence="1">
    <location>
        <begin position="58"/>
        <end position="79"/>
    </location>
</feature>
<sequence>MRQHLVRINDTMMNQAPFTFNSILISEIVICFIYIFISPLFCIAACRVGSIHRNFRCQVCLTSLMYAIGICARFVLIYYQISGIPFTDDDPLLLAADLLRDLVMGYYCGMYERNSCSTFLVILISESINMALGFSNGALWLSGYGPFLVHFSYLLLALTCSVLYLALSIVPCAIIASPCFVCFFYNVLGPEDWLMSRSIAYAVWDLIF</sequence>
<dbReference type="EMBL" id="BTSX01000003">
    <property type="protein sequence ID" value="GMS90943.1"/>
    <property type="molecule type" value="Genomic_DNA"/>
</dbReference>
<proteinExistence type="predicted"/>
<keyword evidence="4" id="KW-1185">Reference proteome</keyword>
<feature type="transmembrane region" description="Helical" evidence="1">
    <location>
        <begin position="162"/>
        <end position="188"/>
    </location>
</feature>
<reference evidence="2" key="1">
    <citation type="submission" date="2023-10" db="EMBL/GenBank/DDBJ databases">
        <title>Genome assembly of Pristionchus species.</title>
        <authorList>
            <person name="Yoshida K."/>
            <person name="Sommer R.J."/>
        </authorList>
    </citation>
    <scope>NUCLEOTIDE SEQUENCE</scope>
    <source>
        <strain evidence="2">RS0144</strain>
    </source>
</reference>
<dbReference type="EMBL" id="BTSX01000003">
    <property type="protein sequence ID" value="GMS90944.1"/>
    <property type="molecule type" value="Genomic_DNA"/>
</dbReference>
<gene>
    <name evidence="2" type="ORF">PENTCL1PPCAC_13118</name>
    <name evidence="3" type="ORF">PENTCL1PPCAC_13119</name>
</gene>